<evidence type="ECO:0000256" key="3">
    <source>
        <dbReference type="ARBA" id="ARBA00022833"/>
    </source>
</evidence>
<dbReference type="InterPro" id="IPR051335">
    <property type="entry name" value="Alanyl-tRNA_Editing_Enzymes"/>
</dbReference>
<gene>
    <name evidence="5" type="ORF">RJN63_02400</name>
</gene>
<dbReference type="SMART" id="SM00863">
    <property type="entry name" value="tRNA_SAD"/>
    <property type="match status" value="1"/>
</dbReference>
<dbReference type="AlphaFoldDB" id="A0AAE4G4J4"/>
<dbReference type="SUPFAM" id="SSF55186">
    <property type="entry name" value="ThrRS/AlaRS common domain"/>
    <property type="match status" value="1"/>
</dbReference>
<dbReference type="GO" id="GO:0005524">
    <property type="term" value="F:ATP binding"/>
    <property type="evidence" value="ECO:0007669"/>
    <property type="project" value="InterPro"/>
</dbReference>
<dbReference type="GO" id="GO:0002161">
    <property type="term" value="F:aminoacyl-tRNA deacylase activity"/>
    <property type="evidence" value="ECO:0007669"/>
    <property type="project" value="UniProtKB-ARBA"/>
</dbReference>
<dbReference type="InterPro" id="IPR012947">
    <property type="entry name" value="tRNA_SAD"/>
</dbReference>
<comment type="caution">
    <text evidence="5">The sequence shown here is derived from an EMBL/GenBank/DDBJ whole genome shotgun (WGS) entry which is preliminary data.</text>
</comment>
<dbReference type="Gene3D" id="2.40.30.130">
    <property type="match status" value="1"/>
</dbReference>
<evidence type="ECO:0000259" key="4">
    <source>
        <dbReference type="SMART" id="SM00863"/>
    </source>
</evidence>
<name>A0AAE4G4J4_9BURK</name>
<reference evidence="5" key="1">
    <citation type="submission" date="2023-02" db="EMBL/GenBank/DDBJ databases">
        <title>Description of Herbaspirillum huttiense subsp. nephrolepsisexaltata and Herbaspirillum huttiense subsp. lycopersicon.</title>
        <authorList>
            <person name="Poudel M."/>
            <person name="Sharma A."/>
            <person name="Goss E."/>
            <person name="Tapia J.H."/>
            <person name="Harmon C.M."/>
            <person name="Jones J.B."/>
        </authorList>
    </citation>
    <scope>NUCLEOTIDE SEQUENCE</scope>
    <source>
        <strain evidence="5">NC40101</strain>
    </source>
</reference>
<dbReference type="SUPFAM" id="SSF50447">
    <property type="entry name" value="Translation proteins"/>
    <property type="match status" value="1"/>
</dbReference>
<dbReference type="GO" id="GO:0043039">
    <property type="term" value="P:tRNA aminoacylation"/>
    <property type="evidence" value="ECO:0007669"/>
    <property type="project" value="InterPro"/>
</dbReference>
<dbReference type="Gene3D" id="3.30.980.10">
    <property type="entry name" value="Threonyl-trna Synthetase, Chain A, domain 2"/>
    <property type="match status" value="1"/>
</dbReference>
<evidence type="ECO:0000256" key="2">
    <source>
        <dbReference type="ARBA" id="ARBA00022723"/>
    </source>
</evidence>
<dbReference type="InterPro" id="IPR018163">
    <property type="entry name" value="Thr/Ala-tRNA-synth_IIc_edit"/>
</dbReference>
<comment type="cofactor">
    <cofactor evidence="1">
        <name>Zn(2+)</name>
        <dbReference type="ChEBI" id="CHEBI:29105"/>
    </cofactor>
</comment>
<protein>
    <submittedName>
        <fullName evidence="5">Alanyl-tRNA editing protein</fullName>
    </submittedName>
</protein>
<dbReference type="RefSeq" id="WP_310837044.1">
    <property type="nucleotide sequence ID" value="NZ_JAVLSM010000005.1"/>
</dbReference>
<sequence>MTYKLFWSAPYQTELDTTVTAVDGDQVQIAQTIFFAFSGGQESDAGTLGGHPVLQAEKRDQTIVYTLPPGHGLRVGDAVHLQIDWARRYRLMRLHFAAEMVLQLVYQMRPGIERIGAHIAMDKARVDFASDTSLAPLFPAIEAAAQELVAAGLPIVTAFSDEAAGRRYWEVEGFARMACGGTHPRTTAEVGTLRLKRKNTGRGKERIEILLDASA</sequence>
<dbReference type="PANTHER" id="PTHR43462:SF1">
    <property type="entry name" value="ALANYL-TRNA EDITING PROTEIN AARSD1"/>
    <property type="match status" value="1"/>
</dbReference>
<accession>A0AAE4G4J4</accession>
<feature type="domain" description="Threonyl/alanyl tRNA synthetase SAD" evidence="4">
    <location>
        <begin position="166"/>
        <end position="208"/>
    </location>
</feature>
<proteinExistence type="predicted"/>
<evidence type="ECO:0000313" key="5">
    <source>
        <dbReference type="EMBL" id="MDT0335666.1"/>
    </source>
</evidence>
<dbReference type="PANTHER" id="PTHR43462">
    <property type="entry name" value="ALANYL-TRNA EDITING PROTEIN"/>
    <property type="match status" value="1"/>
</dbReference>
<dbReference type="GO" id="GO:0004812">
    <property type="term" value="F:aminoacyl-tRNA ligase activity"/>
    <property type="evidence" value="ECO:0007669"/>
    <property type="project" value="InterPro"/>
</dbReference>
<dbReference type="GO" id="GO:0046872">
    <property type="term" value="F:metal ion binding"/>
    <property type="evidence" value="ECO:0007669"/>
    <property type="project" value="UniProtKB-KW"/>
</dbReference>
<organism evidence="5">
    <name type="scientific">Herbaspirillum huttiense subsp. nephrolepidis</name>
    <dbReference type="NCBI Taxonomy" id="3075126"/>
    <lineage>
        <taxon>Bacteria</taxon>
        <taxon>Pseudomonadati</taxon>
        <taxon>Pseudomonadota</taxon>
        <taxon>Betaproteobacteria</taxon>
        <taxon>Burkholderiales</taxon>
        <taxon>Oxalobacteraceae</taxon>
        <taxon>Herbaspirillum</taxon>
    </lineage>
</organism>
<dbReference type="EMBL" id="JAVRAA010000001">
    <property type="protein sequence ID" value="MDT0335666.1"/>
    <property type="molecule type" value="Genomic_DNA"/>
</dbReference>
<evidence type="ECO:0000256" key="1">
    <source>
        <dbReference type="ARBA" id="ARBA00001947"/>
    </source>
</evidence>
<keyword evidence="2" id="KW-0479">Metal-binding</keyword>
<dbReference type="InterPro" id="IPR009000">
    <property type="entry name" value="Transl_B-barrel_sf"/>
</dbReference>
<keyword evidence="3" id="KW-0862">Zinc</keyword>